<keyword evidence="1" id="KW-1133">Transmembrane helix</keyword>
<reference evidence="2 3" key="2">
    <citation type="journal article" date="2017" name="Genome Announc.">
        <title>Draft genome sequence of Aquitalea magnusonii strain H3, a plant growth-promoting bacterium of duckweed Lemna minor.</title>
        <authorList>
            <person name="Ishizawa H."/>
            <person name="Kuroda M."/>
            <person name="Ike M."/>
        </authorList>
    </citation>
    <scope>NUCLEOTIDE SEQUENCE [LARGE SCALE GENOMIC DNA]</scope>
    <source>
        <strain evidence="2 3">H3</strain>
    </source>
</reference>
<proteinExistence type="predicted"/>
<feature type="transmembrane region" description="Helical" evidence="1">
    <location>
        <begin position="12"/>
        <end position="31"/>
    </location>
</feature>
<keyword evidence="3" id="KW-1185">Reference proteome</keyword>
<dbReference type="Pfam" id="PF07963">
    <property type="entry name" value="N_methyl"/>
    <property type="match status" value="1"/>
</dbReference>
<dbReference type="STRING" id="332411.VI06_14360"/>
<dbReference type="InterPro" id="IPR012902">
    <property type="entry name" value="N_methyl_site"/>
</dbReference>
<dbReference type="PROSITE" id="PS00409">
    <property type="entry name" value="PROKAR_NTER_METHYL"/>
    <property type="match status" value="1"/>
</dbReference>
<dbReference type="AlphaFoldDB" id="A0A3G9GIS2"/>
<accession>A0A3G9GIS2</accession>
<evidence type="ECO:0000313" key="3">
    <source>
        <dbReference type="Proteomes" id="UP000198290"/>
    </source>
</evidence>
<dbReference type="KEGG" id="amah:DLM_2978"/>
<keyword evidence="1" id="KW-0812">Transmembrane</keyword>
<reference evidence="3" key="1">
    <citation type="journal article" date="2017" name="Biotechnol. Biofuels">
        <title>Evaluation of environmental bacterial communities as a factor affecting the growth of duckweed Lemna minor.</title>
        <authorList>
            <person name="Ishizawa H."/>
            <person name="Kuroda M."/>
            <person name="Morikawa M."/>
            <person name="Ike M."/>
        </authorList>
    </citation>
    <scope>NUCLEOTIDE SEQUENCE [LARGE SCALE GENOMIC DNA]</scope>
    <source>
        <strain evidence="3">H3</strain>
    </source>
</reference>
<name>A0A3G9GIS2_9NEIS</name>
<gene>
    <name evidence="2" type="ORF">DLM_2978</name>
</gene>
<dbReference type="Proteomes" id="UP000198290">
    <property type="component" value="Chromosome"/>
</dbReference>
<evidence type="ECO:0000256" key="1">
    <source>
        <dbReference type="SAM" id="Phobius"/>
    </source>
</evidence>
<organism evidence="2 3">
    <name type="scientific">Aquitalea magnusonii</name>
    <dbReference type="NCBI Taxonomy" id="332411"/>
    <lineage>
        <taxon>Bacteria</taxon>
        <taxon>Pseudomonadati</taxon>
        <taxon>Pseudomonadota</taxon>
        <taxon>Betaproteobacteria</taxon>
        <taxon>Neisseriales</taxon>
        <taxon>Chromobacteriaceae</taxon>
        <taxon>Aquitalea</taxon>
    </lineage>
</organism>
<dbReference type="Pfam" id="PF16074">
    <property type="entry name" value="PilW"/>
    <property type="match status" value="1"/>
</dbReference>
<dbReference type="EMBL" id="AP018823">
    <property type="protein sequence ID" value="BBF86579.1"/>
    <property type="molecule type" value="Genomic_DNA"/>
</dbReference>
<dbReference type="RefSeq" id="WP_167467130.1">
    <property type="nucleotide sequence ID" value="NZ_AP018823.1"/>
</dbReference>
<sequence length="321" mass="34127">MKRMRGFTLIELMVSLTIGMMVLGAVVAVYINSKRTFTVVNQRIAMQQDARIALMQIARDLRMAGSYGCATLDANNTAASQAVTVDTSAVSAPEVYQTFITSGGSYLPFMAYASGTAGSWLNGQTASSAVDVLAVQYGRGTAQATAIASGGQATFSANSNKQRTYTVGQKFWVASTCQKILLEKTDAGLASAGVTVNVGSMTSGADIMDLVSRAYFVNSSSALVMTELGQAGTLQGPNELIGNITKLQYEYGEVTDSVNCLVTYKDRSSVGNWRNVSSVRISMTVRSQNQVPLASGNSYGYLTQTYQTTAAIRGKQCYKSS</sequence>
<reference evidence="3" key="3">
    <citation type="journal article" date="2017" name="Plant Physiol. Biochem.">
        <title>Differential oxidative and antioxidative response of duckweed Lemna minor toward plant growth promoting/inhibiting bacteria.</title>
        <authorList>
            <person name="Ishizawa H."/>
            <person name="Kuroda M."/>
            <person name="Morikawa M."/>
            <person name="Ike M."/>
        </authorList>
    </citation>
    <scope>NUCLEOTIDE SEQUENCE [LARGE SCALE GENOMIC DNA]</scope>
    <source>
        <strain evidence="3">H3</strain>
    </source>
</reference>
<dbReference type="GO" id="GO:0043683">
    <property type="term" value="P:type IV pilus assembly"/>
    <property type="evidence" value="ECO:0007669"/>
    <property type="project" value="InterPro"/>
</dbReference>
<dbReference type="NCBIfam" id="TIGR02532">
    <property type="entry name" value="IV_pilin_GFxxxE"/>
    <property type="match status" value="1"/>
</dbReference>
<evidence type="ECO:0000313" key="2">
    <source>
        <dbReference type="EMBL" id="BBF86579.1"/>
    </source>
</evidence>
<keyword evidence="1" id="KW-0472">Membrane</keyword>
<dbReference type="InterPro" id="IPR032092">
    <property type="entry name" value="PilW"/>
</dbReference>
<protein>
    <submittedName>
        <fullName evidence="2">Type IV fimbrial biogenesis protein PilW</fullName>
    </submittedName>
</protein>